<accession>A0ABW9J266</accession>
<sequence length="188" mass="21512">MMKMKTKTQMLNMERLGVVLKETFSELNYLDVSGDNEYFYMEFASGTKSMAKLMQMLDRLVKPLITTYGEKELSYVFNINKGKELVNIIRYNEKGYGDRISLNIGGQEQSLFIVDLLGIGDYSVFNQDFECLGIIYRPIRMPASGQYRLGKLEAFADVDGWTTSSRILKPYLSKIVRAVHEQLQVVGV</sequence>
<proteinExistence type="predicted"/>
<dbReference type="Proteomes" id="UP001517247">
    <property type="component" value="Unassembled WGS sequence"/>
</dbReference>
<comment type="caution">
    <text evidence="1">The sequence shown here is derived from an EMBL/GenBank/DDBJ whole genome shotgun (WGS) entry which is preliminary data.</text>
</comment>
<evidence type="ECO:0000313" key="1">
    <source>
        <dbReference type="EMBL" id="MFN0253957.1"/>
    </source>
</evidence>
<keyword evidence="2" id="KW-1185">Reference proteome</keyword>
<reference evidence="1 2" key="1">
    <citation type="submission" date="2024-12" db="EMBL/GenBank/DDBJ databases">
        <authorList>
            <person name="Hu S."/>
        </authorList>
    </citation>
    <scope>NUCLEOTIDE SEQUENCE [LARGE SCALE GENOMIC DNA]</scope>
    <source>
        <strain evidence="1 2">THG-T11</strain>
    </source>
</reference>
<name>A0ABW9J266_9SPHI</name>
<gene>
    <name evidence="1" type="ORF">E6A44_000125</name>
</gene>
<organism evidence="1 2">
    <name type="scientific">Pedobacter ureilyticus</name>
    <dbReference type="NCBI Taxonomy" id="1393051"/>
    <lineage>
        <taxon>Bacteria</taxon>
        <taxon>Pseudomonadati</taxon>
        <taxon>Bacteroidota</taxon>
        <taxon>Sphingobacteriia</taxon>
        <taxon>Sphingobacteriales</taxon>
        <taxon>Sphingobacteriaceae</taxon>
        <taxon>Pedobacter</taxon>
    </lineage>
</organism>
<evidence type="ECO:0000313" key="2">
    <source>
        <dbReference type="Proteomes" id="UP001517247"/>
    </source>
</evidence>
<protein>
    <submittedName>
        <fullName evidence="1">Uncharacterized protein</fullName>
    </submittedName>
</protein>
<dbReference type="RefSeq" id="WP_138721148.1">
    <property type="nucleotide sequence ID" value="NZ_SSHJ02000001.1"/>
</dbReference>
<dbReference type="EMBL" id="SSHJ02000001">
    <property type="protein sequence ID" value="MFN0253957.1"/>
    <property type="molecule type" value="Genomic_DNA"/>
</dbReference>